<gene>
    <name evidence="2" type="ORF">HR15_04660</name>
</gene>
<evidence type="ECO:0000256" key="1">
    <source>
        <dbReference type="SAM" id="MobiDB-lite"/>
    </source>
</evidence>
<proteinExistence type="predicted"/>
<evidence type="ECO:0000313" key="3">
    <source>
        <dbReference type="Proteomes" id="UP000030146"/>
    </source>
</evidence>
<keyword evidence="3" id="KW-1185">Reference proteome</keyword>
<dbReference type="AlphaFoldDB" id="A0A0A2FEQ4"/>
<dbReference type="EMBL" id="JRAK01000069">
    <property type="protein sequence ID" value="KGN88602.1"/>
    <property type="molecule type" value="Genomic_DNA"/>
</dbReference>
<dbReference type="Proteomes" id="UP000030146">
    <property type="component" value="Unassembled WGS sequence"/>
</dbReference>
<organism evidence="2 3">
    <name type="scientific">Porphyromonas gulae</name>
    <dbReference type="NCBI Taxonomy" id="111105"/>
    <lineage>
        <taxon>Bacteria</taxon>
        <taxon>Pseudomonadati</taxon>
        <taxon>Bacteroidota</taxon>
        <taxon>Bacteroidia</taxon>
        <taxon>Bacteroidales</taxon>
        <taxon>Porphyromonadaceae</taxon>
        <taxon>Porphyromonas</taxon>
    </lineage>
</organism>
<comment type="caution">
    <text evidence="2">The sequence shown here is derived from an EMBL/GenBank/DDBJ whole genome shotgun (WGS) entry which is preliminary data.</text>
</comment>
<name>A0A0A2FEQ4_9PORP</name>
<feature type="compositionally biased region" description="Basic and acidic residues" evidence="1">
    <location>
        <begin position="45"/>
        <end position="62"/>
    </location>
</feature>
<protein>
    <submittedName>
        <fullName evidence="2">Uncharacterized protein</fullName>
    </submittedName>
</protein>
<reference evidence="2 3" key="1">
    <citation type="submission" date="2014-08" db="EMBL/GenBank/DDBJ databases">
        <title>Porphyromonas gulae strain:COT-052_OH3439 Genome sequencing.</title>
        <authorList>
            <person name="Wallis C."/>
            <person name="Deusch O."/>
            <person name="O'Flynn C."/>
            <person name="Davis I."/>
            <person name="Jospin G."/>
            <person name="Darling A.E."/>
            <person name="Coil D.A."/>
            <person name="Alexiev A."/>
            <person name="Horsfall A."/>
            <person name="Kirkwood N."/>
            <person name="Harris S."/>
            <person name="Eisen J.A."/>
        </authorList>
    </citation>
    <scope>NUCLEOTIDE SEQUENCE [LARGE SCALE GENOMIC DNA]</scope>
    <source>
        <strain evidence="3">COT-052 OH3439</strain>
    </source>
</reference>
<accession>A0A0A2FEQ4</accession>
<feature type="region of interest" description="Disordered" evidence="1">
    <location>
        <begin position="37"/>
        <end position="73"/>
    </location>
</feature>
<evidence type="ECO:0000313" key="2">
    <source>
        <dbReference type="EMBL" id="KGN88602.1"/>
    </source>
</evidence>
<sequence>MKVSALYLLATFPKRRSRYQSIEAGTTFHIRPNAFDFHPSSNPVDPDRKYNTSISSKKEEAASKNNFETASLF</sequence>